<feature type="chain" id="PRO_5001496520" description="Lipoprotein" evidence="1">
    <location>
        <begin position="17"/>
        <end position="289"/>
    </location>
</feature>
<evidence type="ECO:0000313" key="3">
    <source>
        <dbReference type="Proteomes" id="UP000019678"/>
    </source>
</evidence>
<evidence type="ECO:0008006" key="4">
    <source>
        <dbReference type="Google" id="ProtNLM"/>
    </source>
</evidence>
<organism evidence="2 3">
    <name type="scientific">Chondromyces apiculatus DSM 436</name>
    <dbReference type="NCBI Taxonomy" id="1192034"/>
    <lineage>
        <taxon>Bacteria</taxon>
        <taxon>Pseudomonadati</taxon>
        <taxon>Myxococcota</taxon>
        <taxon>Polyangia</taxon>
        <taxon>Polyangiales</taxon>
        <taxon>Polyangiaceae</taxon>
        <taxon>Chondromyces</taxon>
    </lineage>
</organism>
<dbReference type="RefSeq" id="WP_044246775.1">
    <property type="nucleotide sequence ID" value="NZ_ASRX01000052.1"/>
</dbReference>
<proteinExistence type="predicted"/>
<evidence type="ECO:0000256" key="1">
    <source>
        <dbReference type="SAM" id="SignalP"/>
    </source>
</evidence>
<dbReference type="OrthoDB" id="5513783at2"/>
<protein>
    <recommendedName>
        <fullName evidence="4">Lipoprotein</fullName>
    </recommendedName>
</protein>
<feature type="signal peptide" evidence="1">
    <location>
        <begin position="1"/>
        <end position="16"/>
    </location>
</feature>
<reference evidence="2 3" key="1">
    <citation type="submission" date="2013-05" db="EMBL/GenBank/DDBJ databases">
        <title>Genome assembly of Chondromyces apiculatus DSM 436.</title>
        <authorList>
            <person name="Sharma G."/>
            <person name="Khatri I."/>
            <person name="Kaur C."/>
            <person name="Mayilraj S."/>
            <person name="Subramanian S."/>
        </authorList>
    </citation>
    <scope>NUCLEOTIDE SEQUENCE [LARGE SCALE GENOMIC DNA]</scope>
    <source>
        <strain evidence="2 3">DSM 436</strain>
    </source>
</reference>
<keyword evidence="3" id="KW-1185">Reference proteome</keyword>
<dbReference type="PROSITE" id="PS51257">
    <property type="entry name" value="PROKAR_LIPOPROTEIN"/>
    <property type="match status" value="1"/>
</dbReference>
<sequence>MRLALLLLALATAGCAATPPMYEPSTVPSAPSLTAYSSGSFSSASESFTSSPSAPSVPQRGATSDLVVRPDMLEMGFALRETEMSEAQAIAAAQATVAAIAKELEQVTQGAAKVKMCGMTATPMRLSYSKAATKKAEAADDEKAPGEKAPEKVKMIAVTVDGLVEVPLAASLDYWGRMRLISALKQVTREVVARAAAVPEGRRGATFADPRPLVKDPEGHRAALTERWVRRVRSFTEVAQGGAAPLQVVDCTPPGPIEQQVRSLEEVALSLNIACRLNVAAGRQGGGRE</sequence>
<dbReference type="AlphaFoldDB" id="A0A017T196"/>
<dbReference type="STRING" id="1192034.CAP_6255"/>
<gene>
    <name evidence="2" type="ORF">CAP_6255</name>
</gene>
<keyword evidence="1" id="KW-0732">Signal</keyword>
<dbReference type="Proteomes" id="UP000019678">
    <property type="component" value="Unassembled WGS sequence"/>
</dbReference>
<comment type="caution">
    <text evidence="2">The sequence shown here is derived from an EMBL/GenBank/DDBJ whole genome shotgun (WGS) entry which is preliminary data.</text>
</comment>
<dbReference type="EMBL" id="ASRX01000052">
    <property type="protein sequence ID" value="EYF02993.1"/>
    <property type="molecule type" value="Genomic_DNA"/>
</dbReference>
<name>A0A017T196_9BACT</name>
<accession>A0A017T196</accession>
<evidence type="ECO:0000313" key="2">
    <source>
        <dbReference type="EMBL" id="EYF02993.1"/>
    </source>
</evidence>